<organism evidence="2 3">
    <name type="scientific">Anthropogastromicrobium aceti</name>
    <dbReference type="NCBI Taxonomy" id="2981768"/>
    <lineage>
        <taxon>Bacteria</taxon>
        <taxon>Bacillati</taxon>
        <taxon>Bacillota</taxon>
        <taxon>Clostridia</taxon>
        <taxon>Lachnospirales</taxon>
        <taxon>Lachnospiraceae</taxon>
        <taxon>Anthropogastromicrobium</taxon>
    </lineage>
</organism>
<gene>
    <name evidence="2" type="ORF">LKD48_03095</name>
</gene>
<dbReference type="AlphaFoldDB" id="A0AAE3E2G6"/>
<accession>A0AAE3E2G6</accession>
<reference evidence="2 3" key="1">
    <citation type="submission" date="2021-10" db="EMBL/GenBank/DDBJ databases">
        <title>Anaerobic single-cell dispensing facilitates the cultivation of human gut bacteria.</title>
        <authorList>
            <person name="Afrizal A."/>
        </authorList>
    </citation>
    <scope>NUCLEOTIDE SEQUENCE [LARGE SCALE GENOMIC DNA]</scope>
    <source>
        <strain evidence="2 3">CLA-AA-H224</strain>
    </source>
</reference>
<feature type="coiled-coil region" evidence="1">
    <location>
        <begin position="16"/>
        <end position="84"/>
    </location>
</feature>
<evidence type="ECO:0000313" key="3">
    <source>
        <dbReference type="Proteomes" id="UP001198200"/>
    </source>
</evidence>
<keyword evidence="3" id="KW-1185">Reference proteome</keyword>
<dbReference type="SUPFAM" id="SSF88659">
    <property type="entry name" value="Sigma3 and sigma4 domains of RNA polymerase sigma factors"/>
    <property type="match status" value="1"/>
</dbReference>
<sequence>MENINQLTEKDVTEILSQREELLEGYRKRLEMLSREYEDAGELIEMLQLRSPSNDQEGSKGQEIKGLDDIYMLYEKQKKNYQKEIYKNMLQIVDSIDQVKHVYLYYLQLSPREQEILKAIYIDKKPYKAIITEGMSEQTINRLRKKAIQKIIHRLEKDNQAER</sequence>
<proteinExistence type="predicted"/>
<comment type="caution">
    <text evidence="2">The sequence shown here is derived from an EMBL/GenBank/DDBJ whole genome shotgun (WGS) entry which is preliminary data.</text>
</comment>
<evidence type="ECO:0000313" key="2">
    <source>
        <dbReference type="EMBL" id="MCC2220636.1"/>
    </source>
</evidence>
<dbReference type="RefSeq" id="WP_308731157.1">
    <property type="nucleotide sequence ID" value="NZ_JAJEQN010000005.1"/>
</dbReference>
<evidence type="ECO:0000256" key="1">
    <source>
        <dbReference type="SAM" id="Coils"/>
    </source>
</evidence>
<dbReference type="EMBL" id="JAJEQN010000005">
    <property type="protein sequence ID" value="MCC2220636.1"/>
    <property type="molecule type" value="Genomic_DNA"/>
</dbReference>
<dbReference type="InterPro" id="IPR013324">
    <property type="entry name" value="RNA_pol_sigma_r3/r4-like"/>
</dbReference>
<dbReference type="Proteomes" id="UP001198200">
    <property type="component" value="Unassembled WGS sequence"/>
</dbReference>
<keyword evidence="1" id="KW-0175">Coiled coil</keyword>
<protein>
    <submittedName>
        <fullName evidence="2">Uncharacterized protein</fullName>
    </submittedName>
</protein>
<name>A0AAE3E2G6_9FIRM</name>